<evidence type="ECO:0000256" key="1">
    <source>
        <dbReference type="ARBA" id="ARBA00022448"/>
    </source>
</evidence>
<dbReference type="PROSITE" id="PS50893">
    <property type="entry name" value="ABC_TRANSPORTER_2"/>
    <property type="match status" value="1"/>
</dbReference>
<dbReference type="GO" id="GO:0098796">
    <property type="term" value="C:membrane protein complex"/>
    <property type="evidence" value="ECO:0007669"/>
    <property type="project" value="UniProtKB-ARBA"/>
</dbReference>
<dbReference type="InterPro" id="IPR017871">
    <property type="entry name" value="ABC_transporter-like_CS"/>
</dbReference>
<dbReference type="GO" id="GO:0022857">
    <property type="term" value="F:transmembrane transporter activity"/>
    <property type="evidence" value="ECO:0007669"/>
    <property type="project" value="UniProtKB-ARBA"/>
</dbReference>
<dbReference type="RefSeq" id="WP_068001089.1">
    <property type="nucleotide sequence ID" value="NZ_FOFM01000004.1"/>
</dbReference>
<dbReference type="InterPro" id="IPR003593">
    <property type="entry name" value="AAA+_ATPase"/>
</dbReference>
<dbReference type="InterPro" id="IPR003439">
    <property type="entry name" value="ABC_transporter-like_ATP-bd"/>
</dbReference>
<dbReference type="CDD" id="cd03255">
    <property type="entry name" value="ABC_MJ0796_LolCDE_FtsE"/>
    <property type="match status" value="1"/>
</dbReference>
<dbReference type="PANTHER" id="PTHR24220">
    <property type="entry name" value="IMPORT ATP-BINDING PROTEIN"/>
    <property type="match status" value="1"/>
</dbReference>
<dbReference type="AlphaFoldDB" id="A0A166B3W9"/>
<evidence type="ECO:0000256" key="3">
    <source>
        <dbReference type="ARBA" id="ARBA00022741"/>
    </source>
</evidence>
<dbReference type="PANTHER" id="PTHR24220:SF689">
    <property type="entry name" value="LIPOPROTEIN-RELEASING SYSTEM ATP-BINDING PROTEIN LOLD"/>
    <property type="match status" value="1"/>
</dbReference>
<keyword evidence="3" id="KW-0547">Nucleotide-binding</keyword>
<accession>A0A166B3W9</accession>
<dbReference type="InterPro" id="IPR015854">
    <property type="entry name" value="ABC_transpr_LolD-like"/>
</dbReference>
<dbReference type="FunFam" id="3.40.50.300:FF:000032">
    <property type="entry name" value="Export ABC transporter ATP-binding protein"/>
    <property type="match status" value="1"/>
</dbReference>
<evidence type="ECO:0000256" key="4">
    <source>
        <dbReference type="ARBA" id="ARBA00022840"/>
    </source>
</evidence>
<organism evidence="8 9">
    <name type="scientific">Pseudovibrio axinellae</name>
    <dbReference type="NCBI Taxonomy" id="989403"/>
    <lineage>
        <taxon>Bacteria</taxon>
        <taxon>Pseudomonadati</taxon>
        <taxon>Pseudomonadota</taxon>
        <taxon>Alphaproteobacteria</taxon>
        <taxon>Hyphomicrobiales</taxon>
        <taxon>Stappiaceae</taxon>
        <taxon>Pseudovibrio</taxon>
    </lineage>
</organism>
<keyword evidence="8" id="KW-0449">Lipoprotein</keyword>
<dbReference type="GO" id="GO:0016887">
    <property type="term" value="F:ATP hydrolysis activity"/>
    <property type="evidence" value="ECO:0007669"/>
    <property type="project" value="InterPro"/>
</dbReference>
<dbReference type="PROSITE" id="PS00211">
    <property type="entry name" value="ABC_TRANSPORTER_1"/>
    <property type="match status" value="1"/>
</dbReference>
<protein>
    <submittedName>
        <fullName evidence="8">Lipoprotein-releasing system ATP-binding protein LolD</fullName>
        <ecNumber evidence="8">3.6.3.-</ecNumber>
    </submittedName>
</protein>
<keyword evidence="9" id="KW-1185">Reference proteome</keyword>
<comment type="similarity">
    <text evidence="6">Belongs to the ABC transporter superfamily. Macrolide exporter (TC 3.A.1.122) family.</text>
</comment>
<evidence type="ECO:0000313" key="9">
    <source>
        <dbReference type="Proteomes" id="UP000076577"/>
    </source>
</evidence>
<dbReference type="EMBL" id="LMCB01000002">
    <property type="protein sequence ID" value="KZL21870.1"/>
    <property type="molecule type" value="Genomic_DNA"/>
</dbReference>
<evidence type="ECO:0000256" key="5">
    <source>
        <dbReference type="ARBA" id="ARBA00022967"/>
    </source>
</evidence>
<gene>
    <name evidence="8" type="primary">lolD_1</name>
    <name evidence="8" type="ORF">PsAD2_00299</name>
</gene>
<keyword evidence="5" id="KW-1278">Translocase</keyword>
<reference evidence="8 9" key="1">
    <citation type="journal article" date="2016" name="Front. Microbiol.">
        <title>Comparative Genomic Analysis Reveals a Diverse Repertoire of Genes Involved in Prokaryote-Eukaryote Interactions within the Pseudovibrio Genus.</title>
        <authorList>
            <person name="Romano S."/>
            <person name="Fernandez-Guerra A."/>
            <person name="Reen F.J."/>
            <person name="Glockner F.O."/>
            <person name="Crowley S.P."/>
            <person name="O'Sullivan O."/>
            <person name="Cotter P.D."/>
            <person name="Adams C."/>
            <person name="Dobson A.D."/>
            <person name="O'Gara F."/>
        </authorList>
    </citation>
    <scope>NUCLEOTIDE SEQUENCE [LARGE SCALE GENOMIC DNA]</scope>
    <source>
        <strain evidence="8 9">Ad2</strain>
    </source>
</reference>
<dbReference type="PATRIC" id="fig|989403.3.peg.316"/>
<dbReference type="Pfam" id="PF00005">
    <property type="entry name" value="ABC_tran"/>
    <property type="match status" value="1"/>
</dbReference>
<dbReference type="GO" id="GO:0005886">
    <property type="term" value="C:plasma membrane"/>
    <property type="evidence" value="ECO:0007669"/>
    <property type="project" value="TreeGrafter"/>
</dbReference>
<dbReference type="Gene3D" id="3.40.50.300">
    <property type="entry name" value="P-loop containing nucleotide triphosphate hydrolases"/>
    <property type="match status" value="1"/>
</dbReference>
<sequence>MMNKPTKPVEGVSLNGEERVPVLSLQGVSRSFDEGASKLEILKGADLNLYEGEMVALVAPSGAGKSTLMHLAGLLEKPQSGEIMIGGRECSKLNDEARTAIRRTDIGFVYQFHQLLPEFTALENIALPQMICGLKRKDAEERARQLLSYMRLTDRETHRPAELSGGEQQRVAIARAVANAPRVLLADEPTGNLDPKTSQYVFEALTALVRASGVAALLATHNLDIAKQMDRRITLKDGKVVELP</sequence>
<dbReference type="SMART" id="SM00382">
    <property type="entry name" value="AAA"/>
    <property type="match status" value="1"/>
</dbReference>
<dbReference type="GO" id="GO:0044874">
    <property type="term" value="P:lipoprotein localization to outer membrane"/>
    <property type="evidence" value="ECO:0007669"/>
    <property type="project" value="TreeGrafter"/>
</dbReference>
<keyword evidence="2" id="KW-0997">Cell inner membrane</keyword>
<evidence type="ECO:0000256" key="6">
    <source>
        <dbReference type="ARBA" id="ARBA00038388"/>
    </source>
</evidence>
<name>A0A166B3W9_9HYPH</name>
<dbReference type="Proteomes" id="UP000076577">
    <property type="component" value="Unassembled WGS sequence"/>
</dbReference>
<dbReference type="EC" id="3.6.3.-" evidence="8"/>
<dbReference type="GO" id="GO:0005524">
    <property type="term" value="F:ATP binding"/>
    <property type="evidence" value="ECO:0007669"/>
    <property type="project" value="UniProtKB-KW"/>
</dbReference>
<keyword evidence="2" id="KW-1003">Cell membrane</keyword>
<dbReference type="InterPro" id="IPR017911">
    <property type="entry name" value="MacB-like_ATP-bd"/>
</dbReference>
<keyword evidence="1" id="KW-0813">Transport</keyword>
<dbReference type="SUPFAM" id="SSF52540">
    <property type="entry name" value="P-loop containing nucleoside triphosphate hydrolases"/>
    <property type="match status" value="1"/>
</dbReference>
<dbReference type="OrthoDB" id="9787227at2"/>
<dbReference type="STRING" id="989403.SAMN05421798_104297"/>
<comment type="caution">
    <text evidence="8">The sequence shown here is derived from an EMBL/GenBank/DDBJ whole genome shotgun (WGS) entry which is preliminary data.</text>
</comment>
<keyword evidence="2" id="KW-0472">Membrane</keyword>
<dbReference type="InterPro" id="IPR027417">
    <property type="entry name" value="P-loop_NTPase"/>
</dbReference>
<proteinExistence type="inferred from homology"/>
<keyword evidence="4 8" id="KW-0067">ATP-binding</keyword>
<evidence type="ECO:0000313" key="8">
    <source>
        <dbReference type="EMBL" id="KZL21870.1"/>
    </source>
</evidence>
<evidence type="ECO:0000259" key="7">
    <source>
        <dbReference type="PROSITE" id="PS50893"/>
    </source>
</evidence>
<evidence type="ECO:0000256" key="2">
    <source>
        <dbReference type="ARBA" id="ARBA00022519"/>
    </source>
</evidence>
<feature type="domain" description="ABC transporter" evidence="7">
    <location>
        <begin position="23"/>
        <end position="243"/>
    </location>
</feature>
<keyword evidence="8" id="KW-0378">Hydrolase</keyword>
<dbReference type="GO" id="GO:0089705">
    <property type="term" value="P:protein localization to outer membrane"/>
    <property type="evidence" value="ECO:0007669"/>
    <property type="project" value="TreeGrafter"/>
</dbReference>